<evidence type="ECO:0000313" key="1">
    <source>
        <dbReference type="EMBL" id="GAA0255890.1"/>
    </source>
</evidence>
<dbReference type="Proteomes" id="UP001500657">
    <property type="component" value="Unassembled WGS sequence"/>
</dbReference>
<sequence>MPAFRSFRSPFPAPRSLRATRVHGFTLLEVLASLALLGLLMLGVYAGVGIATRSVHAGTARVERLDEVRAAQQLLRRELAQAMAQTIDHDDRGVPLVFEGAPRQMRYVAPLPGYLGALGPQLQTLRLADDGDNGLRLELGLALLPPDGSQAQPVGKPQLLVDHVRWARFSYRGVDARGRATPWLARWTDGRTLPRLVRVELQLDGQVPWPTLEVPLRVDAGTGGSTSLLPMRRAGTL</sequence>
<evidence type="ECO:0000313" key="2">
    <source>
        <dbReference type="Proteomes" id="UP001500657"/>
    </source>
</evidence>
<accession>A0ABP3EBR3</accession>
<protein>
    <submittedName>
        <fullName evidence="1">Prepilin-type N-terminal cleavage/methylation domain-containing protein</fullName>
    </submittedName>
</protein>
<gene>
    <name evidence="1" type="ORF">GCM10009126_21320</name>
</gene>
<dbReference type="SUPFAM" id="SSF54523">
    <property type="entry name" value="Pili subunits"/>
    <property type="match status" value="1"/>
</dbReference>
<comment type="caution">
    <text evidence="1">The sequence shown here is derived from an EMBL/GenBank/DDBJ whole genome shotgun (WGS) entry which is preliminary data.</text>
</comment>
<dbReference type="PROSITE" id="PS00409">
    <property type="entry name" value="PROKAR_NTER_METHYL"/>
    <property type="match status" value="1"/>
</dbReference>
<dbReference type="InterPro" id="IPR012902">
    <property type="entry name" value="N_methyl_site"/>
</dbReference>
<dbReference type="EMBL" id="BAAAFO010000003">
    <property type="protein sequence ID" value="GAA0255890.1"/>
    <property type="molecule type" value="Genomic_DNA"/>
</dbReference>
<dbReference type="RefSeq" id="WP_425543718.1">
    <property type="nucleotide sequence ID" value="NZ_BAAAFO010000003.1"/>
</dbReference>
<dbReference type="NCBIfam" id="TIGR02532">
    <property type="entry name" value="IV_pilin_GFxxxE"/>
    <property type="match status" value="1"/>
</dbReference>
<name>A0ABP3EBR3_9GAMM</name>
<dbReference type="InterPro" id="IPR045584">
    <property type="entry name" value="Pilin-like"/>
</dbReference>
<organism evidence="1 2">
    <name type="scientific">Rhodanobacter caeni</name>
    <dbReference type="NCBI Taxonomy" id="657654"/>
    <lineage>
        <taxon>Bacteria</taxon>
        <taxon>Pseudomonadati</taxon>
        <taxon>Pseudomonadota</taxon>
        <taxon>Gammaproteobacteria</taxon>
        <taxon>Lysobacterales</taxon>
        <taxon>Rhodanobacteraceae</taxon>
        <taxon>Rhodanobacter</taxon>
    </lineage>
</organism>
<proteinExistence type="predicted"/>
<keyword evidence="2" id="KW-1185">Reference proteome</keyword>
<dbReference type="Pfam" id="PF07963">
    <property type="entry name" value="N_methyl"/>
    <property type="match status" value="1"/>
</dbReference>
<reference evidence="2" key="1">
    <citation type="journal article" date="2019" name="Int. J. Syst. Evol. Microbiol.">
        <title>The Global Catalogue of Microorganisms (GCM) 10K type strain sequencing project: providing services to taxonomists for standard genome sequencing and annotation.</title>
        <authorList>
            <consortium name="The Broad Institute Genomics Platform"/>
            <consortium name="The Broad Institute Genome Sequencing Center for Infectious Disease"/>
            <person name="Wu L."/>
            <person name="Ma J."/>
        </authorList>
    </citation>
    <scope>NUCLEOTIDE SEQUENCE [LARGE SCALE GENOMIC DNA]</scope>
    <source>
        <strain evidence="2">JCM 16242</strain>
    </source>
</reference>